<reference evidence="2" key="1">
    <citation type="submission" date="2021-01" db="EMBL/GenBank/DDBJ databases">
        <authorList>
            <person name="Corre E."/>
            <person name="Pelletier E."/>
            <person name="Niang G."/>
            <person name="Scheremetjew M."/>
            <person name="Finn R."/>
            <person name="Kale V."/>
            <person name="Holt S."/>
            <person name="Cochrane G."/>
            <person name="Meng A."/>
            <person name="Brown T."/>
            <person name="Cohen L."/>
        </authorList>
    </citation>
    <scope>NUCLEOTIDE SEQUENCE</scope>
</reference>
<name>A0A7S0ZTA4_NOCSC</name>
<keyword evidence="1" id="KW-0472">Membrane</keyword>
<feature type="transmembrane region" description="Helical" evidence="1">
    <location>
        <begin position="80"/>
        <end position="101"/>
    </location>
</feature>
<dbReference type="AlphaFoldDB" id="A0A7S0ZTA4"/>
<feature type="transmembrane region" description="Helical" evidence="1">
    <location>
        <begin position="20"/>
        <end position="42"/>
    </location>
</feature>
<dbReference type="EMBL" id="HBFQ01008566">
    <property type="protein sequence ID" value="CAD8831658.1"/>
    <property type="molecule type" value="Transcribed_RNA"/>
</dbReference>
<gene>
    <name evidence="2" type="ORF">NSCI0253_LOCUS6005</name>
</gene>
<keyword evidence="1" id="KW-1133">Transmembrane helix</keyword>
<sequence length="257" mass="29045">MHSVAKQFLTNELLTDLKFLPHFTLANLVAIGPPTVMFARFGGQTAVKYWIGDLYLLAWLAPISVLICHMVHLWYGRPRYVLMCITLFIPSTLLCGLADFLPIPVASQMLSSDCTTFTDKFFLQEAYRAAEDLYYECMDALAAKKNMTMEVVRKTHTLDDCTAFNVENSDYAAEWEFLKFMELNNDCKGWCYETDSSLWSINPQPRDVCSKEVGMLTEGTVTSSVNFVLYTGCLGATASVASVYAYEEMFNSYGIPW</sequence>
<feature type="transmembrane region" description="Helical" evidence="1">
    <location>
        <begin position="54"/>
        <end position="74"/>
    </location>
</feature>
<keyword evidence="1" id="KW-0812">Transmembrane</keyword>
<accession>A0A7S0ZTA4</accession>
<organism evidence="2">
    <name type="scientific">Noctiluca scintillans</name>
    <name type="common">Sea sparkle</name>
    <name type="synonym">Red tide dinoflagellate</name>
    <dbReference type="NCBI Taxonomy" id="2966"/>
    <lineage>
        <taxon>Eukaryota</taxon>
        <taxon>Sar</taxon>
        <taxon>Alveolata</taxon>
        <taxon>Dinophyceae</taxon>
        <taxon>Noctilucales</taxon>
        <taxon>Noctilucaceae</taxon>
        <taxon>Noctiluca</taxon>
    </lineage>
</organism>
<evidence type="ECO:0000313" key="2">
    <source>
        <dbReference type="EMBL" id="CAD8831658.1"/>
    </source>
</evidence>
<evidence type="ECO:0000256" key="1">
    <source>
        <dbReference type="SAM" id="Phobius"/>
    </source>
</evidence>
<proteinExistence type="predicted"/>
<protein>
    <submittedName>
        <fullName evidence="2">Uncharacterized protein</fullName>
    </submittedName>
</protein>